<comment type="caution">
    <text evidence="1">The sequence shown here is derived from an EMBL/GenBank/DDBJ whole genome shotgun (WGS) entry which is preliminary data.</text>
</comment>
<keyword evidence="2" id="KW-1185">Reference proteome</keyword>
<organism evidence="1 2">
    <name type="scientific">Portunus trituberculatus</name>
    <name type="common">Swimming crab</name>
    <name type="synonym">Neptunus trituberculatus</name>
    <dbReference type="NCBI Taxonomy" id="210409"/>
    <lineage>
        <taxon>Eukaryota</taxon>
        <taxon>Metazoa</taxon>
        <taxon>Ecdysozoa</taxon>
        <taxon>Arthropoda</taxon>
        <taxon>Crustacea</taxon>
        <taxon>Multicrustacea</taxon>
        <taxon>Malacostraca</taxon>
        <taxon>Eumalacostraca</taxon>
        <taxon>Eucarida</taxon>
        <taxon>Decapoda</taxon>
        <taxon>Pleocyemata</taxon>
        <taxon>Brachyura</taxon>
        <taxon>Eubrachyura</taxon>
        <taxon>Portunoidea</taxon>
        <taxon>Portunidae</taxon>
        <taxon>Portuninae</taxon>
        <taxon>Portunus</taxon>
    </lineage>
</organism>
<gene>
    <name evidence="1" type="ORF">E2C01_039138</name>
</gene>
<accession>A0A5B7FJU9</accession>
<reference evidence="1 2" key="1">
    <citation type="submission" date="2019-05" db="EMBL/GenBank/DDBJ databases">
        <title>Another draft genome of Portunus trituberculatus and its Hox gene families provides insights of decapod evolution.</title>
        <authorList>
            <person name="Jeong J.-H."/>
            <person name="Song I."/>
            <person name="Kim S."/>
            <person name="Choi T."/>
            <person name="Kim D."/>
            <person name="Ryu S."/>
            <person name="Kim W."/>
        </authorList>
    </citation>
    <scope>NUCLEOTIDE SEQUENCE [LARGE SCALE GENOMIC DNA]</scope>
    <source>
        <tissue evidence="1">Muscle</tissue>
    </source>
</reference>
<dbReference type="Proteomes" id="UP000324222">
    <property type="component" value="Unassembled WGS sequence"/>
</dbReference>
<evidence type="ECO:0000313" key="2">
    <source>
        <dbReference type="Proteomes" id="UP000324222"/>
    </source>
</evidence>
<proteinExistence type="predicted"/>
<name>A0A5B7FJU9_PORTR</name>
<evidence type="ECO:0000313" key="1">
    <source>
        <dbReference type="EMBL" id="MPC45439.1"/>
    </source>
</evidence>
<sequence>MKHDSRLNFPVKAMDGGFRLTRKPGSPWRGVRRVPAPFTSSSSSSSFSSSSWVSYSLSHLRRICDYGTILILEGRAAAATLPARPRVGN</sequence>
<dbReference type="EMBL" id="VSRR010006731">
    <property type="protein sequence ID" value="MPC45439.1"/>
    <property type="molecule type" value="Genomic_DNA"/>
</dbReference>
<dbReference type="AlphaFoldDB" id="A0A5B7FJU9"/>
<protein>
    <submittedName>
        <fullName evidence="1">Uncharacterized protein</fullName>
    </submittedName>
</protein>